<evidence type="ECO:0000313" key="2">
    <source>
        <dbReference type="EMBL" id="EIE99396.1"/>
    </source>
</evidence>
<organism evidence="2 3">
    <name type="scientific">Saccharomonospora glauca K62</name>
    <dbReference type="NCBI Taxonomy" id="928724"/>
    <lineage>
        <taxon>Bacteria</taxon>
        <taxon>Bacillati</taxon>
        <taxon>Actinomycetota</taxon>
        <taxon>Actinomycetes</taxon>
        <taxon>Pseudonocardiales</taxon>
        <taxon>Pseudonocardiaceae</taxon>
        <taxon>Saccharomonospora</taxon>
    </lineage>
</organism>
<name>I1D372_9PSEU</name>
<accession>I1D372</accession>
<dbReference type="EMBL" id="CM001484">
    <property type="protein sequence ID" value="EIE99396.1"/>
    <property type="molecule type" value="Genomic_DNA"/>
</dbReference>
<keyword evidence="3" id="KW-1185">Reference proteome</keyword>
<reference evidence="3" key="2">
    <citation type="submission" date="2012-01" db="EMBL/GenBank/DDBJ databases">
        <title>Noncontiguous Finished sequence of chromosome of Saccharomonospora glauca K62.</title>
        <authorList>
            <consortium name="US DOE Joint Genome Institute"/>
            <person name="Lucas S."/>
            <person name="Han J."/>
            <person name="Lapidus A."/>
            <person name="Cheng J.-F."/>
            <person name="Goodwin L."/>
            <person name="Pitluck S."/>
            <person name="Peters L."/>
            <person name="Mikhailova N."/>
            <person name="Held B."/>
            <person name="Detter J.C."/>
            <person name="Han C."/>
            <person name="Tapia R."/>
            <person name="Land M."/>
            <person name="Hauser L."/>
            <person name="Kyrpides N."/>
            <person name="Ivanova N."/>
            <person name="Pagani I."/>
            <person name="Brambilla E.-M."/>
            <person name="Klenk H.-P."/>
            <person name="Woyke T."/>
        </authorList>
    </citation>
    <scope>NUCLEOTIDE SEQUENCE [LARGE SCALE GENOMIC DNA]</scope>
    <source>
        <strain evidence="3">K62</strain>
    </source>
</reference>
<feature type="transmembrane region" description="Helical" evidence="1">
    <location>
        <begin position="132"/>
        <end position="149"/>
    </location>
</feature>
<dbReference type="STRING" id="928724.SacglDRAFT_02504"/>
<reference evidence="2 3" key="1">
    <citation type="submission" date="2011-09" db="EMBL/GenBank/DDBJ databases">
        <authorList>
            <consortium name="US DOE Joint Genome Institute (JGI-PGF)"/>
            <person name="Lucas S."/>
            <person name="Han J."/>
            <person name="Lapidus A."/>
            <person name="Cheng J.-F."/>
            <person name="Goodwin L."/>
            <person name="Pitluck S."/>
            <person name="Peters L."/>
            <person name="Land M.L."/>
            <person name="Hauser L."/>
            <person name="Brambilla E."/>
            <person name="Klenk H.-P."/>
            <person name="Woyke T.J."/>
        </authorList>
    </citation>
    <scope>NUCLEOTIDE SEQUENCE [LARGE SCALE GENOMIC DNA]</scope>
    <source>
        <strain evidence="2 3">K62</strain>
    </source>
</reference>
<keyword evidence="1" id="KW-0472">Membrane</keyword>
<dbReference type="HOGENOM" id="CLU_1625861_0_0_11"/>
<feature type="transmembrane region" description="Helical" evidence="1">
    <location>
        <begin position="65"/>
        <end position="86"/>
    </location>
</feature>
<gene>
    <name evidence="2" type="ORF">SacglDRAFT_02504</name>
</gene>
<dbReference type="OrthoDB" id="3691820at2"/>
<keyword evidence="1" id="KW-0812">Transmembrane</keyword>
<evidence type="ECO:0000256" key="1">
    <source>
        <dbReference type="SAM" id="Phobius"/>
    </source>
</evidence>
<evidence type="ECO:0000313" key="3">
    <source>
        <dbReference type="Proteomes" id="UP000005087"/>
    </source>
</evidence>
<sequence>MRSLPRGTTASRAVVGWSALTATGLVVAAVGTFLPWLRSGLVNRDSYEAAAVVERLFSLGSLAHLALRAWNGVVVATALCLVLLVLGLWRTAATLASVIGVTVGTVSALLTVQGVDVAGLVRVAFTGPATSTVGSLVALSGGLGLFLAAHRTTTTHARDG</sequence>
<feature type="transmembrane region" description="Helical" evidence="1">
    <location>
        <begin position="12"/>
        <end position="37"/>
    </location>
</feature>
<dbReference type="Proteomes" id="UP000005087">
    <property type="component" value="Chromosome"/>
</dbReference>
<proteinExistence type="predicted"/>
<dbReference type="AlphaFoldDB" id="I1D372"/>
<dbReference type="eggNOG" id="ENOG502ZK1T">
    <property type="taxonomic scope" value="Bacteria"/>
</dbReference>
<dbReference type="RefSeq" id="WP_005464954.1">
    <property type="nucleotide sequence ID" value="NZ_CM001484.1"/>
</dbReference>
<protein>
    <submittedName>
        <fullName evidence="2">Uncharacterized protein</fullName>
    </submittedName>
</protein>
<feature type="transmembrane region" description="Helical" evidence="1">
    <location>
        <begin position="93"/>
        <end position="112"/>
    </location>
</feature>
<keyword evidence="1" id="KW-1133">Transmembrane helix</keyword>